<proteinExistence type="predicted"/>
<keyword evidence="2" id="KW-1185">Reference proteome</keyword>
<reference evidence="1" key="1">
    <citation type="submission" date="2023-05" db="EMBL/GenBank/DDBJ databases">
        <authorList>
            <person name="Stuckert A."/>
        </authorList>
    </citation>
    <scope>NUCLEOTIDE SEQUENCE</scope>
</reference>
<sequence length="64" mass="6904">MCHFQVSSHTAAYWCVHSIFLVHRVAGRLRDLPTSCCPAAPKSAIGPHCIPSLPSCCCPSQVPQ</sequence>
<accession>A0ABN9E4D6</accession>
<comment type="caution">
    <text evidence="1">The sequence shown here is derived from an EMBL/GenBank/DDBJ whole genome shotgun (WGS) entry which is preliminary data.</text>
</comment>
<dbReference type="Proteomes" id="UP001162483">
    <property type="component" value="Unassembled WGS sequence"/>
</dbReference>
<organism evidence="1 2">
    <name type="scientific">Staurois parvus</name>
    <dbReference type="NCBI Taxonomy" id="386267"/>
    <lineage>
        <taxon>Eukaryota</taxon>
        <taxon>Metazoa</taxon>
        <taxon>Chordata</taxon>
        <taxon>Craniata</taxon>
        <taxon>Vertebrata</taxon>
        <taxon>Euteleostomi</taxon>
        <taxon>Amphibia</taxon>
        <taxon>Batrachia</taxon>
        <taxon>Anura</taxon>
        <taxon>Neobatrachia</taxon>
        <taxon>Ranoidea</taxon>
        <taxon>Ranidae</taxon>
        <taxon>Staurois</taxon>
    </lineage>
</organism>
<name>A0ABN9E4D6_9NEOB</name>
<evidence type="ECO:0000313" key="2">
    <source>
        <dbReference type="Proteomes" id="UP001162483"/>
    </source>
</evidence>
<gene>
    <name evidence="1" type="ORF">SPARVUS_LOCUS8936439</name>
</gene>
<dbReference type="EMBL" id="CATNWA010015007">
    <property type="protein sequence ID" value="CAI9578511.1"/>
    <property type="molecule type" value="Genomic_DNA"/>
</dbReference>
<protein>
    <submittedName>
        <fullName evidence="1">Uncharacterized protein</fullName>
    </submittedName>
</protein>
<evidence type="ECO:0000313" key="1">
    <source>
        <dbReference type="EMBL" id="CAI9578511.1"/>
    </source>
</evidence>